<proteinExistence type="predicted"/>
<accession>A0A8D7ZXZ1</accession>
<keyword evidence="1" id="KW-1133">Transmembrane helix</keyword>
<dbReference type="EMBL" id="HBUE01003611">
    <property type="protein sequence ID" value="CAG6444781.1"/>
    <property type="molecule type" value="Transcribed_RNA"/>
</dbReference>
<dbReference type="EMBL" id="HBUE01003615">
    <property type="protein sequence ID" value="CAG6444788.1"/>
    <property type="molecule type" value="Transcribed_RNA"/>
</dbReference>
<evidence type="ECO:0000256" key="1">
    <source>
        <dbReference type="SAM" id="Phobius"/>
    </source>
</evidence>
<sequence>MFCAYRMVEATSPARAYVTIEKLCRVPLYSGWVNPSRARYFGSISGCCSLLSRTMFFCRLRNCSCVCDIMFLIESFCWPAGPNSINSTLVVITPIRIRRKCFVRMAGLLNLLLLLLLVLRLSFYYSARWSIPGGFNSISSSTVPGLRSSPES</sequence>
<dbReference type="EMBL" id="HBUE01003617">
    <property type="protein sequence ID" value="CAG6444793.1"/>
    <property type="molecule type" value="Transcribed_RNA"/>
</dbReference>
<organism evidence="2">
    <name type="scientific">Culex pipiens</name>
    <name type="common">House mosquito</name>
    <dbReference type="NCBI Taxonomy" id="7175"/>
    <lineage>
        <taxon>Eukaryota</taxon>
        <taxon>Metazoa</taxon>
        <taxon>Ecdysozoa</taxon>
        <taxon>Arthropoda</taxon>
        <taxon>Hexapoda</taxon>
        <taxon>Insecta</taxon>
        <taxon>Pterygota</taxon>
        <taxon>Neoptera</taxon>
        <taxon>Endopterygota</taxon>
        <taxon>Diptera</taxon>
        <taxon>Nematocera</taxon>
        <taxon>Culicoidea</taxon>
        <taxon>Culicidae</taxon>
        <taxon>Culicinae</taxon>
        <taxon>Culicini</taxon>
        <taxon>Culex</taxon>
        <taxon>Culex</taxon>
    </lineage>
</organism>
<dbReference type="EMBL" id="HBUE01003612">
    <property type="protein sequence ID" value="CAG6444783.1"/>
    <property type="molecule type" value="Transcribed_RNA"/>
</dbReference>
<feature type="transmembrane region" description="Helical" evidence="1">
    <location>
        <begin position="106"/>
        <end position="127"/>
    </location>
</feature>
<dbReference type="EMBL" id="HBUE01003618">
    <property type="protein sequence ID" value="CAG6444795.1"/>
    <property type="molecule type" value="Transcribed_RNA"/>
</dbReference>
<dbReference type="EMBL" id="HBUE01003614">
    <property type="protein sequence ID" value="CAG6444787.1"/>
    <property type="molecule type" value="Transcribed_RNA"/>
</dbReference>
<dbReference type="EMBL" id="HBUE01003610">
    <property type="protein sequence ID" value="CAG6444779.1"/>
    <property type="molecule type" value="Transcribed_RNA"/>
</dbReference>
<name>A0A8D7ZXZ1_CULPI</name>
<dbReference type="EMBL" id="HBUE01003613">
    <property type="protein sequence ID" value="CAG6444785.1"/>
    <property type="molecule type" value="Transcribed_RNA"/>
</dbReference>
<protein>
    <submittedName>
        <fullName evidence="2">(northern house mosquito) hypothetical protein</fullName>
    </submittedName>
</protein>
<evidence type="ECO:0000313" key="2">
    <source>
        <dbReference type="EMBL" id="CAG6444787.1"/>
    </source>
</evidence>
<keyword evidence="1" id="KW-0472">Membrane</keyword>
<keyword evidence="1" id="KW-0812">Transmembrane</keyword>
<dbReference type="EMBL" id="HBUE01003616">
    <property type="protein sequence ID" value="CAG6444791.1"/>
    <property type="molecule type" value="Transcribed_RNA"/>
</dbReference>
<dbReference type="EMBL" id="HBUE01003621">
    <property type="protein sequence ID" value="CAG6444803.1"/>
    <property type="molecule type" value="Transcribed_RNA"/>
</dbReference>
<reference evidence="2" key="1">
    <citation type="submission" date="2021-05" db="EMBL/GenBank/DDBJ databases">
        <authorList>
            <person name="Alioto T."/>
            <person name="Alioto T."/>
            <person name="Gomez Garrido J."/>
        </authorList>
    </citation>
    <scope>NUCLEOTIDE SEQUENCE</scope>
</reference>
<dbReference type="AlphaFoldDB" id="A0A8D7ZXZ1"/>